<dbReference type="GO" id="GO:0006465">
    <property type="term" value="P:signal peptide processing"/>
    <property type="evidence" value="ECO:0007669"/>
    <property type="project" value="InterPro"/>
</dbReference>
<dbReference type="EMBL" id="MTEI01000039">
    <property type="protein sequence ID" value="OQW85736.1"/>
    <property type="molecule type" value="Genomic_DNA"/>
</dbReference>
<comment type="caution">
    <text evidence="7">The sequence shown here is derived from an EMBL/GenBank/DDBJ whole genome shotgun (WGS) entry which is preliminary data.</text>
</comment>
<dbReference type="AlphaFoldDB" id="A0A1W9KNK0"/>
<proteinExistence type="inferred from homology"/>
<evidence type="ECO:0000256" key="4">
    <source>
        <dbReference type="ARBA" id="ARBA00022764"/>
    </source>
</evidence>
<dbReference type="SUPFAM" id="SSF51306">
    <property type="entry name" value="LexA/Signal peptidase"/>
    <property type="match status" value="1"/>
</dbReference>
<dbReference type="InterPro" id="IPR014139">
    <property type="entry name" value="Peptidase_S26C_TraF"/>
</dbReference>
<evidence type="ECO:0000256" key="5">
    <source>
        <dbReference type="ARBA" id="ARBA00022971"/>
    </source>
</evidence>
<dbReference type="NCBIfam" id="TIGR02771">
    <property type="entry name" value="TraF_Ti"/>
    <property type="match status" value="1"/>
</dbReference>
<name>A0A1W9KNK0_9BURK</name>
<reference evidence="7 8" key="1">
    <citation type="submission" date="2017-01" db="EMBL/GenBank/DDBJ databases">
        <title>Novel large sulfur bacteria in the metagenomes of groundwater-fed chemosynthetic microbial mats in the Lake Huron basin.</title>
        <authorList>
            <person name="Sharrar A.M."/>
            <person name="Flood B.E."/>
            <person name="Bailey J.V."/>
            <person name="Jones D.S."/>
            <person name="Biddanda B."/>
            <person name="Ruberg S.A."/>
            <person name="Marcus D.N."/>
            <person name="Dick G.J."/>
        </authorList>
    </citation>
    <scope>NUCLEOTIDE SEQUENCE [LARGE SCALE GENOMIC DNA]</scope>
    <source>
        <strain evidence="7">A7</strain>
    </source>
</reference>
<dbReference type="Gene3D" id="2.10.109.10">
    <property type="entry name" value="Umud Fragment, subunit A"/>
    <property type="match status" value="1"/>
</dbReference>
<feature type="domain" description="Peptidase S26" evidence="6">
    <location>
        <begin position="79"/>
        <end position="168"/>
    </location>
</feature>
<evidence type="ECO:0000256" key="1">
    <source>
        <dbReference type="ARBA" id="ARBA00004418"/>
    </source>
</evidence>
<evidence type="ECO:0000256" key="3">
    <source>
        <dbReference type="ARBA" id="ARBA00022729"/>
    </source>
</evidence>
<keyword evidence="5" id="KW-0184">Conjugation</keyword>
<evidence type="ECO:0000256" key="2">
    <source>
        <dbReference type="ARBA" id="ARBA00005849"/>
    </source>
</evidence>
<protein>
    <submittedName>
        <fullName evidence="7">Conjugative transfer signal peptidase TraF</fullName>
    </submittedName>
</protein>
<keyword evidence="4" id="KW-0574">Periplasm</keyword>
<dbReference type="InterPro" id="IPR019533">
    <property type="entry name" value="Peptidase_S26"/>
</dbReference>
<organism evidence="7 8">
    <name type="scientific">Rhodoferax ferrireducens</name>
    <dbReference type="NCBI Taxonomy" id="192843"/>
    <lineage>
        <taxon>Bacteria</taxon>
        <taxon>Pseudomonadati</taxon>
        <taxon>Pseudomonadota</taxon>
        <taxon>Betaproteobacteria</taxon>
        <taxon>Burkholderiales</taxon>
        <taxon>Comamonadaceae</taxon>
        <taxon>Rhodoferax</taxon>
    </lineage>
</organism>
<comment type="subcellular location">
    <subcellularLocation>
        <location evidence="1">Periplasm</location>
    </subcellularLocation>
</comment>
<dbReference type="InterPro" id="IPR036286">
    <property type="entry name" value="LexA/Signal_pep-like_sf"/>
</dbReference>
<dbReference type="GO" id="GO:0042597">
    <property type="term" value="C:periplasmic space"/>
    <property type="evidence" value="ECO:0007669"/>
    <property type="project" value="UniProtKB-SubCell"/>
</dbReference>
<gene>
    <name evidence="7" type="ORF">BWK72_20740</name>
</gene>
<evidence type="ECO:0000313" key="8">
    <source>
        <dbReference type="Proteomes" id="UP000192505"/>
    </source>
</evidence>
<evidence type="ECO:0000259" key="6">
    <source>
        <dbReference type="Pfam" id="PF10502"/>
    </source>
</evidence>
<accession>A0A1W9KNK0</accession>
<keyword evidence="3" id="KW-0732">Signal</keyword>
<comment type="similarity">
    <text evidence="2">Belongs to the peptidase S26C family.</text>
</comment>
<dbReference type="Pfam" id="PF10502">
    <property type="entry name" value="Peptidase_S26"/>
    <property type="match status" value="1"/>
</dbReference>
<sequence>MKRKYALALLPGALFISALAVGAAFGYRINLTQSLPLGIWQKTPDSKGAAYVEFCLPEGQFAALVREREYTPHGTCPEGLAPLLKPVVAQAGDLVVITDKGLAVNGKPLLTEAIREHDSKGRPLPAMKPGSYPVPEKALWVISTYHPRSLDSRYYGAISEASVIAGMRPVFVFNQREDYALVYR</sequence>
<dbReference type="GO" id="GO:0004252">
    <property type="term" value="F:serine-type endopeptidase activity"/>
    <property type="evidence" value="ECO:0007669"/>
    <property type="project" value="InterPro"/>
</dbReference>
<evidence type="ECO:0000313" key="7">
    <source>
        <dbReference type="EMBL" id="OQW85736.1"/>
    </source>
</evidence>
<dbReference type="Proteomes" id="UP000192505">
    <property type="component" value="Unassembled WGS sequence"/>
</dbReference>